<dbReference type="PANTHER" id="PTHR22840:SF12">
    <property type="entry name" value="WD REPEAT-CONTAINING PROTEIN 36"/>
    <property type="match status" value="1"/>
</dbReference>
<dbReference type="Gene3D" id="2.130.10.10">
    <property type="entry name" value="YVTN repeat-like/Quinoprotein amine dehydrogenase"/>
    <property type="match status" value="2"/>
</dbReference>
<proteinExistence type="predicted"/>
<organism evidence="2 3">
    <name type="scientific">Candidatus Marinarcus aquaticus</name>
    <dbReference type="NCBI Taxonomy" id="2044504"/>
    <lineage>
        <taxon>Bacteria</taxon>
        <taxon>Pseudomonadati</taxon>
        <taxon>Campylobacterota</taxon>
        <taxon>Epsilonproteobacteria</taxon>
        <taxon>Campylobacterales</taxon>
        <taxon>Arcobacteraceae</taxon>
        <taxon>Candidatus Marinarcus</taxon>
    </lineage>
</organism>
<dbReference type="PANTHER" id="PTHR22840">
    <property type="entry name" value="WD REPEAT-CONTAINING PROTEIN 36"/>
    <property type="match status" value="1"/>
</dbReference>
<evidence type="ECO:0000313" key="2">
    <source>
        <dbReference type="EMBL" id="RXJ57618.1"/>
    </source>
</evidence>
<accession>A0A4Q0XPX6</accession>
<keyword evidence="1" id="KW-0732">Signal</keyword>
<dbReference type="InterPro" id="IPR015943">
    <property type="entry name" value="WD40/YVTN_repeat-like_dom_sf"/>
</dbReference>
<dbReference type="GO" id="GO:0006364">
    <property type="term" value="P:rRNA processing"/>
    <property type="evidence" value="ECO:0007669"/>
    <property type="project" value="TreeGrafter"/>
</dbReference>
<protein>
    <recommendedName>
        <fullName evidence="4">WD40 repeat domain-containing protein</fullName>
    </recommendedName>
</protein>
<feature type="signal peptide" evidence="1">
    <location>
        <begin position="1"/>
        <end position="18"/>
    </location>
</feature>
<dbReference type="OrthoDB" id="11703at2"/>
<sequence length="314" mass="35884">MKLLLLIVILSSSLFSMSTLQPTYSLQASGDVQDMSYHVPYLYTATSNGTVDVFNVQTQKKSLTIQIPAIKDFMGDEVSAKVYSVDVLNNTLLIVSQGEKGYRNLWLYTQGTLEKKIDIAQHFFIKEARFIDEQHALLALLSNELVLYDLNKNSVIKIEQVSPSSFSDFTLSEDKQMIITTDESGVVRALETRTLKEIKKYKAFNLDKIFQLDFKHKTLLTAGQDRKSVLYINNQTHEFDFDFLIYSCALNENASLAAIAYNENNDVVIIDTSTQNKKYRLIQNKAVITKILFTQHKELFVASESKKINFWRLP</sequence>
<comment type="caution">
    <text evidence="2">The sequence shown here is derived from an EMBL/GenBank/DDBJ whole genome shotgun (WGS) entry which is preliminary data.</text>
</comment>
<dbReference type="Proteomes" id="UP000290657">
    <property type="component" value="Unassembled WGS sequence"/>
</dbReference>
<name>A0A4Q0XPX6_9BACT</name>
<evidence type="ECO:0000256" key="1">
    <source>
        <dbReference type="SAM" id="SignalP"/>
    </source>
</evidence>
<gene>
    <name evidence="2" type="ORF">CRV04_07345</name>
</gene>
<reference evidence="2 3" key="1">
    <citation type="submission" date="2017-10" db="EMBL/GenBank/DDBJ databases">
        <title>Genomics of the genus Arcobacter.</title>
        <authorList>
            <person name="Perez-Cataluna A."/>
            <person name="Figueras M.J."/>
        </authorList>
    </citation>
    <scope>NUCLEOTIDE SEQUENCE [LARGE SCALE GENOMIC DNA]</scope>
    <source>
        <strain evidence="2 3">CECT 8987</strain>
    </source>
</reference>
<evidence type="ECO:0000313" key="3">
    <source>
        <dbReference type="Proteomes" id="UP000290657"/>
    </source>
</evidence>
<dbReference type="EMBL" id="PDKN01000004">
    <property type="protein sequence ID" value="RXJ57618.1"/>
    <property type="molecule type" value="Genomic_DNA"/>
</dbReference>
<evidence type="ECO:0008006" key="4">
    <source>
        <dbReference type="Google" id="ProtNLM"/>
    </source>
</evidence>
<dbReference type="RefSeq" id="WP_128996190.1">
    <property type="nucleotide sequence ID" value="NZ_PDKN01000004.1"/>
</dbReference>
<dbReference type="SUPFAM" id="SSF50978">
    <property type="entry name" value="WD40 repeat-like"/>
    <property type="match status" value="1"/>
</dbReference>
<feature type="chain" id="PRO_5020736041" description="WD40 repeat domain-containing protein" evidence="1">
    <location>
        <begin position="19"/>
        <end position="314"/>
    </location>
</feature>
<keyword evidence="3" id="KW-1185">Reference proteome</keyword>
<dbReference type="InterPro" id="IPR036322">
    <property type="entry name" value="WD40_repeat_dom_sf"/>
</dbReference>
<dbReference type="AlphaFoldDB" id="A0A4Q0XPX6"/>